<keyword evidence="4 8" id="KW-0808">Transferase</keyword>
<organism evidence="8 11">
    <name type="scientific">Mycolicibacterium fortuitum</name>
    <name type="common">Mycobacterium fortuitum</name>
    <dbReference type="NCBI Taxonomy" id="1766"/>
    <lineage>
        <taxon>Bacteria</taxon>
        <taxon>Bacillati</taxon>
        <taxon>Actinomycetota</taxon>
        <taxon>Actinomycetes</taxon>
        <taxon>Mycobacteriales</taxon>
        <taxon>Mycobacteriaceae</taxon>
        <taxon>Mycolicibacterium</taxon>
    </lineage>
</organism>
<dbReference type="KEGG" id="mft:XA26_40570"/>
<keyword evidence="5" id="KW-0472">Membrane</keyword>
<feature type="domain" description="Phospholipid/glycerol acyltransferase" evidence="7">
    <location>
        <begin position="263"/>
        <end position="389"/>
    </location>
</feature>
<dbReference type="SMART" id="SM00563">
    <property type="entry name" value="PlsC"/>
    <property type="match status" value="1"/>
</dbReference>
<sequence length="789" mass="88723">MTAGVDDFASFSTTDDALVLASVSSPAELELLNDWLKTQRREHPDSTVEVLQLPATDEPAPGVVARLVEELEADEDRLVVPVRVFWVPAGLPTRLKVVGLISGRDTYRPPEILQRRILRKDPTRARVVAGEPAKVSELRKQWSETTVAENPREFARFVLRRAVLAIERVELRLLGPEYKSPRLVKPEMLDSARFRQGLEQIPGATVEKAGEMLDELSTGWSRFSVDLIPTLGRAIFSRGFDPRIDYDRAEIESMRHALEQHPAVLLFSHRSYLDGVIVPVAMQENRLPPVYTFAGINLSFGLMGPLFRHSGVIFLRRKLDDPLYKYVLRQYVGYIVEKRFNLNWSIEGTRSRTGKMLPPKLGLLAYVANAYLDGRSDDILLQPVSISFDQLHETAEYAAYARGGEKTPEGLSWLYNFIKAQGERNYGKIYVRFPEAVSMREHLGEPGGEMAHDEAAKRLAMQKMAFEVAWRILRVTPVNATNLVSALLLGARGVALTLDQLHHTLQDSLDYLERKNTPMTNSALRLRTAEGVRSAVDALSGGHPVTLVDGGREPVWRIAPEDELEAAFYRNSLIHAFQETSIVELALAHAAHVTGDPLQAFWDQVMRLRDLLKFDFYFADSAAFRDNVAEEMSWYDRTPEGQEAGGWEAKVSAGGDDIYQMLRCKRPLLVGAMLRPFFEAYGIVADVLRDAPAEIGERDLTKRALGVGRQYVAQGRVGSNESVSALLFATARQVAADQNLLVNGPDLKERRNAFRDELRGIVADMDKVDEIAREQFYFREQQRRAQQAP</sequence>
<dbReference type="RefSeq" id="WP_003879954.1">
    <property type="nucleotide sequence ID" value="NZ_CP011269.1"/>
</dbReference>
<dbReference type="NCBIfam" id="NF002886">
    <property type="entry name" value="PRK03355.1"/>
    <property type="match status" value="1"/>
</dbReference>
<dbReference type="InterPro" id="IPR028354">
    <property type="entry name" value="GPAT_PlsB"/>
</dbReference>
<evidence type="ECO:0000313" key="9">
    <source>
        <dbReference type="EMBL" id="MDV7293918.1"/>
    </source>
</evidence>
<dbReference type="PIRSF" id="PIRSF500064">
    <property type="entry name" value="GPAT"/>
    <property type="match status" value="1"/>
</dbReference>
<dbReference type="EMBL" id="JAWLVV010000033">
    <property type="protein sequence ID" value="MDV7293918.1"/>
    <property type="molecule type" value="Genomic_DNA"/>
</dbReference>
<dbReference type="SUPFAM" id="SSF69593">
    <property type="entry name" value="Glycerol-3-phosphate (1)-acyltransferase"/>
    <property type="match status" value="1"/>
</dbReference>
<dbReference type="GO" id="GO:0004366">
    <property type="term" value="F:glycerol-3-phosphate O-acyltransferase activity"/>
    <property type="evidence" value="ECO:0007669"/>
    <property type="project" value="UniProtKB-EC"/>
</dbReference>
<keyword evidence="3" id="KW-1003">Cell membrane</keyword>
<dbReference type="EC" id="2.3.1.15" evidence="8 9"/>
<evidence type="ECO:0000256" key="6">
    <source>
        <dbReference type="ARBA" id="ARBA00023315"/>
    </source>
</evidence>
<dbReference type="STRING" id="1766.XA26_40570"/>
<dbReference type="Proteomes" id="UP000057134">
    <property type="component" value="Chromosome"/>
</dbReference>
<evidence type="ECO:0000256" key="3">
    <source>
        <dbReference type="ARBA" id="ARBA00022475"/>
    </source>
</evidence>
<dbReference type="InterPro" id="IPR045520">
    <property type="entry name" value="GPAT/DHAPAT_C"/>
</dbReference>
<evidence type="ECO:0000313" key="10">
    <source>
        <dbReference type="EMBL" id="STZ87912.1"/>
    </source>
</evidence>
<evidence type="ECO:0000256" key="2">
    <source>
        <dbReference type="ARBA" id="ARBA00007937"/>
    </source>
</evidence>
<evidence type="ECO:0000313" key="8">
    <source>
        <dbReference type="EMBL" id="ALI27867.1"/>
    </source>
</evidence>
<evidence type="ECO:0000256" key="5">
    <source>
        <dbReference type="ARBA" id="ARBA00023136"/>
    </source>
</evidence>
<dbReference type="InterPro" id="IPR041728">
    <property type="entry name" value="GPAT/DHAPAT_LPLAT"/>
</dbReference>
<protein>
    <submittedName>
        <fullName evidence="10">Acyltransferase plsB1</fullName>
        <ecNumber evidence="8 9">2.3.1.15</ecNumber>
    </submittedName>
    <submittedName>
        <fullName evidence="9">Glycerol-3-phosphate 1-O-acyltransferase</fullName>
    </submittedName>
    <submittedName>
        <fullName evidence="8">Glycerol-3-phosphate acyltransferase</fullName>
    </submittedName>
</protein>
<dbReference type="GO" id="GO:0005886">
    <property type="term" value="C:plasma membrane"/>
    <property type="evidence" value="ECO:0007669"/>
    <property type="project" value="UniProtKB-SubCell"/>
</dbReference>
<dbReference type="PANTHER" id="PTHR12563">
    <property type="entry name" value="GLYCEROL-3-PHOSPHATE ACYLTRANSFERASE"/>
    <property type="match status" value="1"/>
</dbReference>
<reference evidence="8 11" key="1">
    <citation type="journal article" date="2015" name="MBio">
        <title>Enzymatic Degradation of Phenazines Can Generate Energy and Protect Sensitive Organisms from Toxicity.</title>
        <authorList>
            <person name="Costa K.C."/>
            <person name="Bergkessel M."/>
            <person name="Saunders S."/>
            <person name="Korlach J."/>
            <person name="Newman D.K."/>
        </authorList>
    </citation>
    <scope>NUCLEOTIDE SEQUENCE [LARGE SCALE GENOMIC DNA]</scope>
    <source>
        <strain evidence="8 11">CT6</strain>
    </source>
</reference>
<evidence type="ECO:0000313" key="11">
    <source>
        <dbReference type="Proteomes" id="UP000057134"/>
    </source>
</evidence>
<dbReference type="AlphaFoldDB" id="A0A0N9XGB6"/>
<dbReference type="Pfam" id="PF19277">
    <property type="entry name" value="GPAT_C"/>
    <property type="match status" value="1"/>
</dbReference>
<dbReference type="EMBL" id="CP011269">
    <property type="protein sequence ID" value="ALI27867.1"/>
    <property type="molecule type" value="Genomic_DNA"/>
</dbReference>
<dbReference type="EMBL" id="UGQY01000003">
    <property type="protein sequence ID" value="STZ87912.1"/>
    <property type="molecule type" value="Genomic_DNA"/>
</dbReference>
<evidence type="ECO:0000256" key="1">
    <source>
        <dbReference type="ARBA" id="ARBA00004413"/>
    </source>
</evidence>
<dbReference type="Proteomes" id="UP001186041">
    <property type="component" value="Unassembled WGS sequence"/>
</dbReference>
<dbReference type="PANTHER" id="PTHR12563:SF17">
    <property type="entry name" value="DIHYDROXYACETONE PHOSPHATE ACYLTRANSFERASE"/>
    <property type="match status" value="1"/>
</dbReference>
<dbReference type="PATRIC" id="fig|1766.6.peg.4032"/>
<dbReference type="Pfam" id="PF01553">
    <property type="entry name" value="Acyltransferase"/>
    <property type="match status" value="1"/>
</dbReference>
<gene>
    <name evidence="10" type="primary">plsB</name>
    <name evidence="10" type="ORF">NCTC1542_02686</name>
    <name evidence="9" type="ORF">R4485_27575</name>
    <name evidence="8" type="ORF">XA26_40570</name>
</gene>
<dbReference type="InterPro" id="IPR022284">
    <property type="entry name" value="GPAT/DHAPAT"/>
</dbReference>
<dbReference type="GeneID" id="93414458"/>
<dbReference type="PIRSF" id="PIRSF000437">
    <property type="entry name" value="GPAT_DHAPAT"/>
    <property type="match status" value="1"/>
</dbReference>
<keyword evidence="6 8" id="KW-0012">Acyltransferase</keyword>
<evidence type="ECO:0000313" key="12">
    <source>
        <dbReference type="Proteomes" id="UP000255389"/>
    </source>
</evidence>
<dbReference type="InterPro" id="IPR002123">
    <property type="entry name" value="Plipid/glycerol_acylTrfase"/>
</dbReference>
<accession>A0A0N9XGB6</accession>
<dbReference type="CDD" id="cd07993">
    <property type="entry name" value="LPLAT_DHAPAT-like"/>
    <property type="match status" value="1"/>
</dbReference>
<reference evidence="9" key="3">
    <citation type="submission" date="2023-10" db="EMBL/GenBank/DDBJ databases">
        <title>Mycolicibacterium fortuitum clinical isolates causing pulmonary infections in humans.</title>
        <authorList>
            <person name="Mejia-Ponce P.M."/>
            <person name="Zenteno-Cuevas R."/>
            <person name="Licona-Cassani C."/>
        </authorList>
    </citation>
    <scope>NUCLEOTIDE SEQUENCE</scope>
    <source>
        <strain evidence="9">M8</strain>
    </source>
</reference>
<comment type="similarity">
    <text evidence="2">Belongs to the GPAT/DAPAT family.</text>
</comment>
<dbReference type="Proteomes" id="UP000255389">
    <property type="component" value="Unassembled WGS sequence"/>
</dbReference>
<proteinExistence type="inferred from homology"/>
<keyword evidence="11" id="KW-1185">Reference proteome</keyword>
<evidence type="ECO:0000259" key="7">
    <source>
        <dbReference type="SMART" id="SM00563"/>
    </source>
</evidence>
<name>A0A0N9XGB6_MYCFO</name>
<dbReference type="GO" id="GO:0008654">
    <property type="term" value="P:phospholipid biosynthetic process"/>
    <property type="evidence" value="ECO:0007669"/>
    <property type="project" value="InterPro"/>
</dbReference>
<reference evidence="10 12" key="2">
    <citation type="submission" date="2018-06" db="EMBL/GenBank/DDBJ databases">
        <authorList>
            <consortium name="Pathogen Informatics"/>
            <person name="Doyle S."/>
        </authorList>
    </citation>
    <scope>NUCLEOTIDE SEQUENCE [LARGE SCALE GENOMIC DNA]</scope>
    <source>
        <strain evidence="10 12">NCTC1542</strain>
    </source>
</reference>
<evidence type="ECO:0000256" key="4">
    <source>
        <dbReference type="ARBA" id="ARBA00022679"/>
    </source>
</evidence>
<comment type="subcellular location">
    <subcellularLocation>
        <location evidence="1">Cell membrane</location>
        <topology evidence="1">Peripheral membrane protein</topology>
        <orientation evidence="1">Cytoplasmic side</orientation>
    </subcellularLocation>
</comment>